<evidence type="ECO:0000259" key="4">
    <source>
        <dbReference type="PROSITE" id="PS51755"/>
    </source>
</evidence>
<dbReference type="Gene3D" id="1.25.40.10">
    <property type="entry name" value="Tetratricopeptide repeat domain"/>
    <property type="match status" value="1"/>
</dbReference>
<dbReference type="InterPro" id="IPR016032">
    <property type="entry name" value="Sig_transdc_resp-reg_C-effctor"/>
</dbReference>
<dbReference type="RefSeq" id="WP_205311746.1">
    <property type="nucleotide sequence ID" value="NZ_JAERPS020000006.1"/>
</dbReference>
<reference evidence="5 6" key="2">
    <citation type="submission" date="2021-08" db="EMBL/GenBank/DDBJ databases">
        <title>Rheinheimera aquimaris sp. nov., isolated from seawater of the East Sea in Korea.</title>
        <authorList>
            <person name="Kim K.H."/>
            <person name="Wenting R."/>
            <person name="Kim K.R."/>
            <person name="Jeon C.O."/>
        </authorList>
    </citation>
    <scope>NUCLEOTIDE SEQUENCE [LARGE SCALE GENOMIC DNA]</scope>
    <source>
        <strain evidence="5 6">MA-13</strain>
    </source>
</reference>
<keyword evidence="6" id="KW-1185">Reference proteome</keyword>
<keyword evidence="1 2" id="KW-0238">DNA-binding</keyword>
<proteinExistence type="predicted"/>
<dbReference type="CDD" id="cd00383">
    <property type="entry name" value="trans_reg_C"/>
    <property type="match status" value="1"/>
</dbReference>
<dbReference type="InterPro" id="IPR036388">
    <property type="entry name" value="WH-like_DNA-bd_sf"/>
</dbReference>
<comment type="caution">
    <text evidence="5">The sequence shown here is derived from an EMBL/GenBank/DDBJ whole genome shotgun (WGS) entry which is preliminary data.</text>
</comment>
<dbReference type="SUPFAM" id="SSF46894">
    <property type="entry name" value="C-terminal effector domain of the bipartite response regulators"/>
    <property type="match status" value="1"/>
</dbReference>
<evidence type="ECO:0000256" key="1">
    <source>
        <dbReference type="ARBA" id="ARBA00023125"/>
    </source>
</evidence>
<accession>A0ABS7XBW0</accession>
<reference evidence="5 6" key="1">
    <citation type="submission" date="2020-12" db="EMBL/GenBank/DDBJ databases">
        <authorList>
            <person name="Ruan W."/>
            <person name="Khan S.A."/>
            <person name="Jeon C.O."/>
        </authorList>
    </citation>
    <scope>NUCLEOTIDE SEQUENCE [LARGE SCALE GENOMIC DNA]</scope>
    <source>
        <strain evidence="5 6">MA-13</strain>
    </source>
</reference>
<organism evidence="5 6">
    <name type="scientific">Rheinheimera maricola</name>
    <dbReference type="NCBI Taxonomy" id="2793282"/>
    <lineage>
        <taxon>Bacteria</taxon>
        <taxon>Pseudomonadati</taxon>
        <taxon>Pseudomonadota</taxon>
        <taxon>Gammaproteobacteria</taxon>
        <taxon>Chromatiales</taxon>
        <taxon>Chromatiaceae</taxon>
        <taxon>Rheinheimera</taxon>
    </lineage>
</organism>
<feature type="transmembrane region" description="Helical" evidence="3">
    <location>
        <begin position="115"/>
        <end position="135"/>
    </location>
</feature>
<dbReference type="SUPFAM" id="SSF48452">
    <property type="entry name" value="TPR-like"/>
    <property type="match status" value="1"/>
</dbReference>
<evidence type="ECO:0000313" key="5">
    <source>
        <dbReference type="EMBL" id="MBZ9613036.1"/>
    </source>
</evidence>
<feature type="domain" description="OmpR/PhoB-type" evidence="4">
    <location>
        <begin position="1"/>
        <end position="94"/>
    </location>
</feature>
<dbReference type="Gene3D" id="1.10.10.10">
    <property type="entry name" value="Winged helix-like DNA-binding domain superfamily/Winged helix DNA-binding domain"/>
    <property type="match status" value="1"/>
</dbReference>
<dbReference type="Pfam" id="PF00486">
    <property type="entry name" value="Trans_reg_C"/>
    <property type="match status" value="1"/>
</dbReference>
<keyword evidence="3" id="KW-0472">Membrane</keyword>
<dbReference type="InterPro" id="IPR001867">
    <property type="entry name" value="OmpR/PhoB-type_DNA-bd"/>
</dbReference>
<dbReference type="EMBL" id="JAERPS020000006">
    <property type="protein sequence ID" value="MBZ9613036.1"/>
    <property type="molecule type" value="Genomic_DNA"/>
</dbReference>
<feature type="DNA-binding region" description="OmpR/PhoB-type" evidence="2">
    <location>
        <begin position="1"/>
        <end position="94"/>
    </location>
</feature>
<evidence type="ECO:0000313" key="6">
    <source>
        <dbReference type="Proteomes" id="UP000663814"/>
    </source>
</evidence>
<protein>
    <submittedName>
        <fullName evidence="5">Winged helix-turn-helix domain-containing protein</fullName>
    </submittedName>
</protein>
<keyword evidence="3" id="KW-0812">Transmembrane</keyword>
<dbReference type="PROSITE" id="PS51755">
    <property type="entry name" value="OMPR_PHOB"/>
    <property type="match status" value="1"/>
</dbReference>
<keyword evidence="3" id="KW-1133">Transmembrane helix</keyword>
<dbReference type="InterPro" id="IPR011990">
    <property type="entry name" value="TPR-like_helical_dom_sf"/>
</dbReference>
<dbReference type="SMART" id="SM00862">
    <property type="entry name" value="Trans_reg_C"/>
    <property type="match status" value="1"/>
</dbReference>
<gene>
    <name evidence="5" type="ORF">I4W93_015715</name>
</gene>
<evidence type="ECO:0000256" key="3">
    <source>
        <dbReference type="SAM" id="Phobius"/>
    </source>
</evidence>
<name>A0ABS7XBW0_9GAMM</name>
<dbReference type="Proteomes" id="UP000663814">
    <property type="component" value="Unassembled WGS sequence"/>
</dbReference>
<sequence>MSEQPACIAFDDLSGSVTVNGVSYNLRPKTYELLKLLASAPGRVFSKADILTAVWPDTVVEEQAIFQCVNEVRKTFAATEAIKTYPRKGYAWVLAAEPTAAAVAGKTASQQPPLWPVWVAATLVLVIALSAWLSVSDRKAAPASTMQSGKTLLVLPVNVQQLDSSQHWLRYGAMDALIQQLQTDKQLNVYQLADVLAILQRLPAAAEPDISALFAVSGVSEIVQLELTGVPGDYHLLYTLYRPDSRNKGLLHSNRIEQGLPLLAQQLSTALAGHPAAAPGFDQQFQNDLLATALTFLAADELDSARSFIESALVSEPDHVFALYLLAGIHLQQQQPQNTLTLSKRALSLIGANPSPNTSPYHARLLFLQGTARLQLGELTAAAPLLTEAAALTYRDQDWLYYAYSQAMAGNNALLQRDFATAYPLLSTALQYQQLLACPQGIAQSQLDLASYFLLTEQPEQAQQYLQQSKQLATRQGLVKLLPDIAHLELALQQQPL</sequence>
<evidence type="ECO:0000256" key="2">
    <source>
        <dbReference type="PROSITE-ProRule" id="PRU01091"/>
    </source>
</evidence>